<dbReference type="PANTHER" id="PTHR35790">
    <property type="entry name" value="HTH-TYPE TRANSCRIPTIONAL REGULATOR PCHR"/>
    <property type="match status" value="1"/>
</dbReference>
<dbReference type="PANTHER" id="PTHR35790:SF4">
    <property type="entry name" value="HTH-TYPE TRANSCRIPTIONAL REGULATOR PCHR"/>
    <property type="match status" value="1"/>
</dbReference>
<dbReference type="PROSITE" id="PS50995">
    <property type="entry name" value="HTH_MARR_2"/>
    <property type="match status" value="1"/>
</dbReference>
<keyword evidence="6" id="KW-1185">Reference proteome</keyword>
<dbReference type="EMBL" id="FRAR01000007">
    <property type="protein sequence ID" value="SHK14130.1"/>
    <property type="molecule type" value="Genomic_DNA"/>
</dbReference>
<dbReference type="GO" id="GO:0003677">
    <property type="term" value="F:DNA binding"/>
    <property type="evidence" value="ECO:0007669"/>
    <property type="project" value="UniProtKB-KW"/>
</dbReference>
<dbReference type="InterPro" id="IPR036388">
    <property type="entry name" value="WH-like_DNA-bd_sf"/>
</dbReference>
<dbReference type="InterPro" id="IPR036390">
    <property type="entry name" value="WH_DNA-bd_sf"/>
</dbReference>
<gene>
    <name evidence="5" type="ORF">SAMN02745123_00854</name>
</gene>
<evidence type="ECO:0000256" key="1">
    <source>
        <dbReference type="ARBA" id="ARBA00023015"/>
    </source>
</evidence>
<dbReference type="InterPro" id="IPR000835">
    <property type="entry name" value="HTH_MarR-typ"/>
</dbReference>
<feature type="domain" description="HTH marR-type" evidence="4">
    <location>
        <begin position="10"/>
        <end position="156"/>
    </location>
</feature>
<dbReference type="STRING" id="1121421.SAMN02745123_00854"/>
<dbReference type="SMART" id="SM00347">
    <property type="entry name" value="HTH_MARR"/>
    <property type="match status" value="1"/>
</dbReference>
<evidence type="ECO:0000313" key="5">
    <source>
        <dbReference type="EMBL" id="SHK14130.1"/>
    </source>
</evidence>
<dbReference type="AlphaFoldDB" id="A0A1M6Q1P2"/>
<dbReference type="Proteomes" id="UP000183997">
    <property type="component" value="Unassembled WGS sequence"/>
</dbReference>
<dbReference type="InterPro" id="IPR052067">
    <property type="entry name" value="Metal_resp_HTH_trans_reg"/>
</dbReference>
<keyword evidence="2" id="KW-0238">DNA-binding</keyword>
<reference evidence="6" key="1">
    <citation type="submission" date="2016-11" db="EMBL/GenBank/DDBJ databases">
        <authorList>
            <person name="Varghese N."/>
            <person name="Submissions S."/>
        </authorList>
    </citation>
    <scope>NUCLEOTIDE SEQUENCE [LARGE SCALE GENOMIC DNA]</scope>
    <source>
        <strain evidence="6">DSM 10349</strain>
    </source>
</reference>
<protein>
    <submittedName>
        <fullName evidence="5">Transcriptional regulator, MarR family</fullName>
    </submittedName>
</protein>
<evidence type="ECO:0000313" key="6">
    <source>
        <dbReference type="Proteomes" id="UP000183997"/>
    </source>
</evidence>
<evidence type="ECO:0000256" key="3">
    <source>
        <dbReference type="ARBA" id="ARBA00023163"/>
    </source>
</evidence>
<dbReference type="OrthoDB" id="5461037at2"/>
<evidence type="ECO:0000256" key="2">
    <source>
        <dbReference type="ARBA" id="ARBA00023125"/>
    </source>
</evidence>
<accession>A0A1M6Q1P2</accession>
<dbReference type="RefSeq" id="WP_072911185.1">
    <property type="nucleotide sequence ID" value="NZ_FRAR01000007.1"/>
</dbReference>
<proteinExistence type="predicted"/>
<name>A0A1M6Q1P2_9FIRM</name>
<evidence type="ECO:0000259" key="4">
    <source>
        <dbReference type="PROSITE" id="PS50995"/>
    </source>
</evidence>
<dbReference type="Gene3D" id="1.10.10.10">
    <property type="entry name" value="Winged helix-like DNA-binding domain superfamily/Winged helix DNA-binding domain"/>
    <property type="match status" value="1"/>
</dbReference>
<dbReference type="SUPFAM" id="SSF46785">
    <property type="entry name" value="Winged helix' DNA-binding domain"/>
    <property type="match status" value="1"/>
</dbReference>
<sequence>MKNNLGKFEIDVIINKLIYLSDYINDYSKIHEKSLQDLLAKYSPTKNLMLSEIHVIDCIGKNQLPNATFIAKELNMTKGAISKITSKLLKKQFIKANYLENNKKEIYYTLTTQGKEVFKVHEKLHDIENEKIINILTLYNKEELLTINKFLDDLLNEL</sequence>
<keyword evidence="3" id="KW-0804">Transcription</keyword>
<dbReference type="Pfam" id="PF01047">
    <property type="entry name" value="MarR"/>
    <property type="match status" value="1"/>
</dbReference>
<keyword evidence="1" id="KW-0805">Transcription regulation</keyword>
<organism evidence="5 6">
    <name type="scientific">Desulforamulus aeronauticus DSM 10349</name>
    <dbReference type="NCBI Taxonomy" id="1121421"/>
    <lineage>
        <taxon>Bacteria</taxon>
        <taxon>Bacillati</taxon>
        <taxon>Bacillota</taxon>
        <taxon>Clostridia</taxon>
        <taxon>Eubacteriales</taxon>
        <taxon>Peptococcaceae</taxon>
        <taxon>Desulforamulus</taxon>
    </lineage>
</organism>
<dbReference type="GO" id="GO:0003700">
    <property type="term" value="F:DNA-binding transcription factor activity"/>
    <property type="evidence" value="ECO:0007669"/>
    <property type="project" value="InterPro"/>
</dbReference>